<dbReference type="OrthoDB" id="287615at2759"/>
<dbReference type="PANTHER" id="PTHR23327:SF51">
    <property type="entry name" value="TRANSCRIPTIONAL REGULATOR OF YEAST FORM ADHERENCE 3"/>
    <property type="match status" value="1"/>
</dbReference>
<dbReference type="Proteomes" id="UP000683925">
    <property type="component" value="Unassembled WGS sequence"/>
</dbReference>
<evidence type="ECO:0000259" key="5">
    <source>
        <dbReference type="PROSITE" id="PS50089"/>
    </source>
</evidence>
<gene>
    <name evidence="6" type="ORF">POCTA_138.1.T1450050</name>
</gene>
<keyword evidence="2 4" id="KW-0863">Zinc-finger</keyword>
<proteinExistence type="predicted"/>
<name>A0A8S1Y3S8_PAROT</name>
<evidence type="ECO:0000256" key="2">
    <source>
        <dbReference type="ARBA" id="ARBA00022771"/>
    </source>
</evidence>
<feature type="domain" description="RING-type" evidence="5">
    <location>
        <begin position="127"/>
        <end position="163"/>
    </location>
</feature>
<dbReference type="AlphaFoldDB" id="A0A8S1Y3S8"/>
<sequence length="473" mass="55530">MLVVKIQVTIKIVSEHQEHLGIQNIPIQSSSKYQSQILVYKVNMQKIQFNCTICLNHLSDPTCLSCGHTFCEKCINHHLKLNHSCPLCRKPTLPEWPVNEMLKEVLLILFEQGPEVLQTEFPQIVLCLDCGLTPINPVVLPCQHLFCFQCFQNDLIDQYCPVCLQQCMITDPNINLLFNQFLQWYCETDEKFVLQDQQGHSMPIFLFDKQICYKRNFSLRIVEDRYKQLIKLASHGSGKFPVVPFTDKLPVYADMVEIVSITDQIQIIGCDRLIIDAIYCFINNEKIPFTPNTFKALPNQLWLCNYTVIKDTPDKSSIWNKIKQFIQYTFTELTEEMKSLFEKPYHLMSIFGTKFHQVNSSLIMIQLLKINNQQFQKLYYSNDEQLRNLFIWNFINQIQQKIIQIIGTQNQSAKLKQQTIDQEIQLPNLQFNNIYEEDDEDFTEDLNDSFSNMTITQQIILNLFHLHKIPIFQ</sequence>
<feature type="domain" description="RING-type" evidence="5">
    <location>
        <begin position="51"/>
        <end position="89"/>
    </location>
</feature>
<evidence type="ECO:0000256" key="1">
    <source>
        <dbReference type="ARBA" id="ARBA00022723"/>
    </source>
</evidence>
<dbReference type="SMART" id="SM00184">
    <property type="entry name" value="RING"/>
    <property type="match status" value="2"/>
</dbReference>
<dbReference type="PROSITE" id="PS00518">
    <property type="entry name" value="ZF_RING_1"/>
    <property type="match status" value="1"/>
</dbReference>
<keyword evidence="1" id="KW-0479">Metal-binding</keyword>
<dbReference type="InterPro" id="IPR017907">
    <property type="entry name" value="Znf_RING_CS"/>
</dbReference>
<dbReference type="OMA" id="YCYINNE"/>
<accession>A0A8S1Y3S8</accession>
<organism evidence="6 7">
    <name type="scientific">Paramecium octaurelia</name>
    <dbReference type="NCBI Taxonomy" id="43137"/>
    <lineage>
        <taxon>Eukaryota</taxon>
        <taxon>Sar</taxon>
        <taxon>Alveolata</taxon>
        <taxon>Ciliophora</taxon>
        <taxon>Intramacronucleata</taxon>
        <taxon>Oligohymenophorea</taxon>
        <taxon>Peniculida</taxon>
        <taxon>Parameciidae</taxon>
        <taxon>Paramecium</taxon>
    </lineage>
</organism>
<evidence type="ECO:0000256" key="4">
    <source>
        <dbReference type="PROSITE-ProRule" id="PRU00175"/>
    </source>
</evidence>
<reference evidence="6" key="1">
    <citation type="submission" date="2021-01" db="EMBL/GenBank/DDBJ databases">
        <authorList>
            <consortium name="Genoscope - CEA"/>
            <person name="William W."/>
        </authorList>
    </citation>
    <scope>NUCLEOTIDE SEQUENCE</scope>
</reference>
<dbReference type="PROSITE" id="PS50089">
    <property type="entry name" value="ZF_RING_2"/>
    <property type="match status" value="2"/>
</dbReference>
<dbReference type="PANTHER" id="PTHR23327">
    <property type="entry name" value="RING FINGER PROTEIN 127"/>
    <property type="match status" value="1"/>
</dbReference>
<dbReference type="InterPro" id="IPR001841">
    <property type="entry name" value="Znf_RING"/>
</dbReference>
<keyword evidence="3" id="KW-0862">Zinc</keyword>
<evidence type="ECO:0000256" key="3">
    <source>
        <dbReference type="ARBA" id="ARBA00022833"/>
    </source>
</evidence>
<dbReference type="EMBL" id="CAJJDP010000147">
    <property type="protein sequence ID" value="CAD8208746.1"/>
    <property type="molecule type" value="Genomic_DNA"/>
</dbReference>
<evidence type="ECO:0000313" key="7">
    <source>
        <dbReference type="Proteomes" id="UP000683925"/>
    </source>
</evidence>
<dbReference type="GO" id="GO:0008270">
    <property type="term" value="F:zinc ion binding"/>
    <property type="evidence" value="ECO:0007669"/>
    <property type="project" value="UniProtKB-KW"/>
</dbReference>
<comment type="caution">
    <text evidence="6">The sequence shown here is derived from an EMBL/GenBank/DDBJ whole genome shotgun (WGS) entry which is preliminary data.</text>
</comment>
<protein>
    <recommendedName>
        <fullName evidence="5">RING-type domain-containing protein</fullName>
    </recommendedName>
</protein>
<dbReference type="Pfam" id="PF13923">
    <property type="entry name" value="zf-C3HC4_2"/>
    <property type="match status" value="1"/>
</dbReference>
<evidence type="ECO:0000313" key="6">
    <source>
        <dbReference type="EMBL" id="CAD8208746.1"/>
    </source>
</evidence>
<keyword evidence="7" id="KW-1185">Reference proteome</keyword>